<comment type="caution">
    <text evidence="5">The sequence shown here is derived from an EMBL/GenBank/DDBJ whole genome shotgun (WGS) entry which is preliminary data.</text>
</comment>
<dbReference type="InterPro" id="IPR002877">
    <property type="entry name" value="RNA_MeTrfase_FtsJ_dom"/>
</dbReference>
<evidence type="ECO:0000259" key="4">
    <source>
        <dbReference type="SMART" id="SM00363"/>
    </source>
</evidence>
<dbReference type="InterPro" id="IPR029063">
    <property type="entry name" value="SAM-dependent_MTases_sf"/>
</dbReference>
<dbReference type="PROSITE" id="PS50889">
    <property type="entry name" value="S4"/>
    <property type="match status" value="1"/>
</dbReference>
<evidence type="ECO:0000256" key="3">
    <source>
        <dbReference type="PROSITE-ProRule" id="PRU00182"/>
    </source>
</evidence>
<dbReference type="Pfam" id="PF01728">
    <property type="entry name" value="FtsJ"/>
    <property type="match status" value="1"/>
</dbReference>
<keyword evidence="1 3" id="KW-0694">RNA-binding</keyword>
<evidence type="ECO:0000256" key="2">
    <source>
        <dbReference type="ARBA" id="ARBA00029460"/>
    </source>
</evidence>
<dbReference type="PANTHER" id="PTHR32319">
    <property type="entry name" value="BACTERIAL HEMOLYSIN-LIKE PROTEIN"/>
    <property type="match status" value="1"/>
</dbReference>
<evidence type="ECO:0000256" key="1">
    <source>
        <dbReference type="ARBA" id="ARBA00022884"/>
    </source>
</evidence>
<dbReference type="GO" id="GO:0032259">
    <property type="term" value="P:methylation"/>
    <property type="evidence" value="ECO:0007669"/>
    <property type="project" value="InterPro"/>
</dbReference>
<dbReference type="CDD" id="cd00165">
    <property type="entry name" value="S4"/>
    <property type="match status" value="1"/>
</dbReference>
<dbReference type="SUPFAM" id="SSF55174">
    <property type="entry name" value="Alpha-L RNA-binding motif"/>
    <property type="match status" value="1"/>
</dbReference>
<dbReference type="GO" id="GO:0008168">
    <property type="term" value="F:methyltransferase activity"/>
    <property type="evidence" value="ECO:0007669"/>
    <property type="project" value="InterPro"/>
</dbReference>
<dbReference type="InterPro" id="IPR036986">
    <property type="entry name" value="S4_RNA-bd_sf"/>
</dbReference>
<dbReference type="InterPro" id="IPR002942">
    <property type="entry name" value="S4_RNA-bd"/>
</dbReference>
<accession>A0A833GYX0</accession>
<organism evidence="5 6">
    <name type="scientific">Leptonema illini</name>
    <dbReference type="NCBI Taxonomy" id="183"/>
    <lineage>
        <taxon>Bacteria</taxon>
        <taxon>Pseudomonadati</taxon>
        <taxon>Spirochaetota</taxon>
        <taxon>Spirochaetia</taxon>
        <taxon>Leptospirales</taxon>
        <taxon>Leptospiraceae</taxon>
        <taxon>Leptonema</taxon>
    </lineage>
</organism>
<proteinExistence type="inferred from homology"/>
<comment type="similarity">
    <text evidence="2">Belongs to the TlyA family.</text>
</comment>
<dbReference type="InterPro" id="IPR047048">
    <property type="entry name" value="TlyA"/>
</dbReference>
<dbReference type="GO" id="GO:0003723">
    <property type="term" value="F:RNA binding"/>
    <property type="evidence" value="ECO:0007669"/>
    <property type="project" value="UniProtKB-KW"/>
</dbReference>
<dbReference type="AlphaFoldDB" id="A0A833GYX0"/>
<dbReference type="PANTHER" id="PTHR32319:SF0">
    <property type="entry name" value="BACTERIAL HEMOLYSIN-LIKE PROTEIN"/>
    <property type="match status" value="1"/>
</dbReference>
<feature type="domain" description="RNA-binding S4" evidence="4">
    <location>
        <begin position="3"/>
        <end position="60"/>
    </location>
</feature>
<evidence type="ECO:0000313" key="5">
    <source>
        <dbReference type="EMBL" id="KAB2930393.1"/>
    </source>
</evidence>
<evidence type="ECO:0000313" key="6">
    <source>
        <dbReference type="Proteomes" id="UP000460298"/>
    </source>
</evidence>
<dbReference type="Gene3D" id="3.40.50.150">
    <property type="entry name" value="Vaccinia Virus protein VP39"/>
    <property type="match status" value="1"/>
</dbReference>
<sequence length="265" mass="29430">MKFRLDEYLSEREQIDLPAVVTLIMTGKVLVDGRPETKPGRQISDRNEIILKERPREFPARSAAKLLGAIESFKSFALEKRIAGHVCVDLGAAHGGFTRVLLDHGARRVYAVDVARGLLDHTIQRDERVTVLDRHNVKSIDASWFDPADLAEQPWFFSCDISFLSLGSVLEAVARFADQSGISFSGIFLLKPQFEASAQTEKGILRDEALRLQIREQMIARAAALGYTVRADADSALAGRKGNVEICLLLEYGSFFKSADSLHIL</sequence>
<reference evidence="5 6" key="1">
    <citation type="submission" date="2019-10" db="EMBL/GenBank/DDBJ databases">
        <title>Extracellular Electron Transfer in a Candidatus Methanoperedens spp. Enrichment Culture.</title>
        <authorList>
            <person name="Berger S."/>
            <person name="Rangel Shaw D."/>
            <person name="Berben T."/>
            <person name="In 'T Zandt M."/>
            <person name="Frank J."/>
            <person name="Reimann J."/>
            <person name="Jetten M.S.M."/>
            <person name="Welte C.U."/>
        </authorList>
    </citation>
    <scope>NUCLEOTIDE SEQUENCE [LARGE SCALE GENOMIC DNA]</scope>
    <source>
        <strain evidence="5">SB12</strain>
    </source>
</reference>
<name>A0A833GYX0_9LEPT</name>
<dbReference type="SUPFAM" id="SSF53335">
    <property type="entry name" value="S-adenosyl-L-methionine-dependent methyltransferases"/>
    <property type="match status" value="1"/>
</dbReference>
<gene>
    <name evidence="5" type="ORF">F9K24_17165</name>
</gene>
<protein>
    <recommendedName>
        <fullName evidence="4">RNA-binding S4 domain-containing protein</fullName>
    </recommendedName>
</protein>
<dbReference type="EMBL" id="WBUI01000021">
    <property type="protein sequence ID" value="KAB2930393.1"/>
    <property type="molecule type" value="Genomic_DNA"/>
</dbReference>
<dbReference type="SMART" id="SM00363">
    <property type="entry name" value="S4"/>
    <property type="match status" value="1"/>
</dbReference>
<dbReference type="Gene3D" id="3.10.290.10">
    <property type="entry name" value="RNA-binding S4 domain"/>
    <property type="match status" value="1"/>
</dbReference>
<dbReference type="Proteomes" id="UP000460298">
    <property type="component" value="Unassembled WGS sequence"/>
</dbReference>
<dbReference type="CDD" id="cd02440">
    <property type="entry name" value="AdoMet_MTases"/>
    <property type="match status" value="1"/>
</dbReference>